<dbReference type="SUPFAM" id="SSF54427">
    <property type="entry name" value="NTF2-like"/>
    <property type="match status" value="1"/>
</dbReference>
<feature type="chain" id="PRO_5011581541" evidence="1">
    <location>
        <begin position="26"/>
        <end position="210"/>
    </location>
</feature>
<dbReference type="GO" id="GO:0016853">
    <property type="term" value="F:isomerase activity"/>
    <property type="evidence" value="ECO:0007669"/>
    <property type="project" value="UniProtKB-KW"/>
</dbReference>
<dbReference type="STRING" id="89524.SAMN05444370_103256"/>
<name>A0A1H3YVS0_9RHOB</name>
<evidence type="ECO:0000313" key="4">
    <source>
        <dbReference type="Proteomes" id="UP000198703"/>
    </source>
</evidence>
<keyword evidence="1" id="KW-0732">Signal</keyword>
<keyword evidence="3" id="KW-0413">Isomerase</keyword>
<dbReference type="EMBL" id="FNQM01000003">
    <property type="protein sequence ID" value="SEA15188.1"/>
    <property type="molecule type" value="Genomic_DNA"/>
</dbReference>
<reference evidence="3 4" key="1">
    <citation type="submission" date="2016-10" db="EMBL/GenBank/DDBJ databases">
        <authorList>
            <person name="de Groot N.N."/>
        </authorList>
    </citation>
    <scope>NUCLEOTIDE SEQUENCE [LARGE SCALE GENOMIC DNA]</scope>
    <source>
        <strain evidence="3 4">DSM 15345</strain>
    </source>
</reference>
<dbReference type="Gene3D" id="3.10.450.50">
    <property type="match status" value="1"/>
</dbReference>
<evidence type="ECO:0000259" key="2">
    <source>
        <dbReference type="Pfam" id="PF12680"/>
    </source>
</evidence>
<protein>
    <submittedName>
        <fullName evidence="3">Ketosteroid isomerase-related protein</fullName>
    </submittedName>
</protein>
<proteinExistence type="predicted"/>
<evidence type="ECO:0000256" key="1">
    <source>
        <dbReference type="SAM" id="SignalP"/>
    </source>
</evidence>
<evidence type="ECO:0000313" key="3">
    <source>
        <dbReference type="EMBL" id="SEA15188.1"/>
    </source>
</evidence>
<dbReference type="OrthoDB" id="8444875at2"/>
<dbReference type="InterPro" id="IPR032710">
    <property type="entry name" value="NTF2-like_dom_sf"/>
</dbReference>
<feature type="signal peptide" evidence="1">
    <location>
        <begin position="1"/>
        <end position="25"/>
    </location>
</feature>
<dbReference type="InterPro" id="IPR037401">
    <property type="entry name" value="SnoaL-like"/>
</dbReference>
<sequence length="210" mass="22233">MGSSSKRALAALSLGGAALCGAAPAAEVRPGVEFAGKLAADGTTAAMAQALIFDFATSWAACDAQAMRRALAEDVAFSYPTTAHLGRDAALADLALFCEQAADTSFWFPADAFTIDAEAGRAAVEVQFRTFQRGARQAVNDVWVVHFADGRITVLKEYLDGRVKDLQALGVLELDESPETLTPWPPRTAAWEACFPVVKAAPINDCPPKE</sequence>
<organism evidence="3 4">
    <name type="scientific">Rubrimonas cliftonensis</name>
    <dbReference type="NCBI Taxonomy" id="89524"/>
    <lineage>
        <taxon>Bacteria</taxon>
        <taxon>Pseudomonadati</taxon>
        <taxon>Pseudomonadota</taxon>
        <taxon>Alphaproteobacteria</taxon>
        <taxon>Rhodobacterales</taxon>
        <taxon>Paracoccaceae</taxon>
        <taxon>Rubrimonas</taxon>
    </lineage>
</organism>
<dbReference type="Pfam" id="PF12680">
    <property type="entry name" value="SnoaL_2"/>
    <property type="match status" value="1"/>
</dbReference>
<keyword evidence="4" id="KW-1185">Reference proteome</keyword>
<gene>
    <name evidence="3" type="ORF">SAMN05444370_103256</name>
</gene>
<dbReference type="AlphaFoldDB" id="A0A1H3YVS0"/>
<accession>A0A1H3YVS0</accession>
<dbReference type="Proteomes" id="UP000198703">
    <property type="component" value="Unassembled WGS sequence"/>
</dbReference>
<feature type="domain" description="SnoaL-like" evidence="2">
    <location>
        <begin position="55"/>
        <end position="153"/>
    </location>
</feature>